<dbReference type="EMBL" id="JBEXIP010000006">
    <property type="protein sequence ID" value="MET8433314.1"/>
    <property type="molecule type" value="Genomic_DNA"/>
</dbReference>
<dbReference type="PANTHER" id="PTHR30250:SF11">
    <property type="entry name" value="O-ANTIGEN TRANSPORTER-RELATED"/>
    <property type="match status" value="1"/>
</dbReference>
<feature type="transmembrane region" description="Helical" evidence="6">
    <location>
        <begin position="216"/>
        <end position="244"/>
    </location>
</feature>
<feature type="transmembrane region" description="Helical" evidence="6">
    <location>
        <begin position="300"/>
        <end position="331"/>
    </location>
</feature>
<feature type="transmembrane region" description="Helical" evidence="6">
    <location>
        <begin position="392"/>
        <end position="410"/>
    </location>
</feature>
<dbReference type="RefSeq" id="WP_356709369.1">
    <property type="nucleotide sequence ID" value="NZ_JBEXIP010000006.1"/>
</dbReference>
<keyword evidence="5 6" id="KW-0472">Membrane</keyword>
<evidence type="ECO:0000313" key="8">
    <source>
        <dbReference type="Proteomes" id="UP001550044"/>
    </source>
</evidence>
<comment type="caution">
    <text evidence="7">The sequence shown here is derived from an EMBL/GenBank/DDBJ whole genome shotgun (WGS) entry which is preliminary data.</text>
</comment>
<sequence length="440" mass="45788">MLKLFAGSALIRAAGASSQVLMTLVISRECGLRQAGVVFFGYSLIMIVSTMARAGTELSALRVISQAYEQTDMGSVRSSAHSRLLLVGGTSGVFAVLVILGAPWFGERSVGLDATASLRWAGAAIPAFAVLGLFSEFLKGVQRSWMGLLVQNVATPPALVVVPIVVLSQTSDAATVNAVICGATWAATFATLVYWHRITGGCSAGWLRGARGEVGLLLRDVPTLLVVSATPVIMQWVGAILLGFLTAPTQVAGYSVAARLAIAVSVVHSAASSVVAPRIAIVHGKGDLRALHQVTVQTGLLISGVTWPILVVMGVTAPYLLGIFGAGYGAFDSSLRVLLIGQIVASLIGHSGMVLVMTGKYSDARLNSLIAALSLVGLAFAFIPLAGADGAAFSMSGSVVLGHLTGLLLVRYRVGFWTVPTSRHAIRIAMLRVRPLRSTS</sequence>
<protein>
    <recommendedName>
        <fullName evidence="9">O-antigen/teichoic acid export membrane protein</fullName>
    </recommendedName>
</protein>
<evidence type="ECO:0008006" key="9">
    <source>
        <dbReference type="Google" id="ProtNLM"/>
    </source>
</evidence>
<gene>
    <name evidence="7" type="ORF">ABZV61_10990</name>
</gene>
<proteinExistence type="predicted"/>
<dbReference type="PANTHER" id="PTHR30250">
    <property type="entry name" value="PST FAMILY PREDICTED COLANIC ACID TRANSPORTER"/>
    <property type="match status" value="1"/>
</dbReference>
<feature type="transmembrane region" description="Helical" evidence="6">
    <location>
        <begin position="84"/>
        <end position="106"/>
    </location>
</feature>
<feature type="transmembrane region" description="Helical" evidence="6">
    <location>
        <begin position="118"/>
        <end position="138"/>
    </location>
</feature>
<evidence type="ECO:0000256" key="2">
    <source>
        <dbReference type="ARBA" id="ARBA00022475"/>
    </source>
</evidence>
<evidence type="ECO:0000256" key="6">
    <source>
        <dbReference type="SAM" id="Phobius"/>
    </source>
</evidence>
<reference evidence="7 8" key="1">
    <citation type="submission" date="2024-06" db="EMBL/GenBank/DDBJ databases">
        <title>The Natural Products Discovery Center: Release of the First 8490 Sequenced Strains for Exploring Actinobacteria Biosynthetic Diversity.</title>
        <authorList>
            <person name="Kalkreuter E."/>
            <person name="Kautsar S.A."/>
            <person name="Yang D."/>
            <person name="Bader C.D."/>
            <person name="Teijaro C.N."/>
            <person name="Fluegel L."/>
            <person name="Davis C.M."/>
            <person name="Simpson J.R."/>
            <person name="Lauterbach L."/>
            <person name="Steele A.D."/>
            <person name="Gui C."/>
            <person name="Meng S."/>
            <person name="Li G."/>
            <person name="Viehrig K."/>
            <person name="Ye F."/>
            <person name="Su P."/>
            <person name="Kiefer A.F."/>
            <person name="Nichols A."/>
            <person name="Cepeda A.J."/>
            <person name="Yan W."/>
            <person name="Fan B."/>
            <person name="Jiang Y."/>
            <person name="Adhikari A."/>
            <person name="Zheng C.-J."/>
            <person name="Schuster L."/>
            <person name="Cowan T.M."/>
            <person name="Smanski M.J."/>
            <person name="Chevrette M.G."/>
            <person name="De Carvalho L.P.S."/>
            <person name="Shen B."/>
        </authorList>
    </citation>
    <scope>NUCLEOTIDE SEQUENCE [LARGE SCALE GENOMIC DNA]</scope>
    <source>
        <strain evidence="7 8">NPDC005137</strain>
    </source>
</reference>
<accession>A0ABV2U645</accession>
<feature type="transmembrane region" description="Helical" evidence="6">
    <location>
        <begin position="173"/>
        <end position="195"/>
    </location>
</feature>
<comment type="subcellular location">
    <subcellularLocation>
        <location evidence="1">Cell membrane</location>
        <topology evidence="1">Multi-pass membrane protein</topology>
    </subcellularLocation>
</comment>
<evidence type="ECO:0000256" key="4">
    <source>
        <dbReference type="ARBA" id="ARBA00022989"/>
    </source>
</evidence>
<evidence type="ECO:0000313" key="7">
    <source>
        <dbReference type="EMBL" id="MET8433314.1"/>
    </source>
</evidence>
<dbReference type="InterPro" id="IPR050833">
    <property type="entry name" value="Poly_Biosynth_Transport"/>
</dbReference>
<keyword evidence="4 6" id="KW-1133">Transmembrane helix</keyword>
<feature type="transmembrane region" description="Helical" evidence="6">
    <location>
        <begin position="256"/>
        <end position="279"/>
    </location>
</feature>
<name>A0ABV2U645_9ACTN</name>
<evidence type="ECO:0000256" key="1">
    <source>
        <dbReference type="ARBA" id="ARBA00004651"/>
    </source>
</evidence>
<feature type="transmembrane region" description="Helical" evidence="6">
    <location>
        <begin position="369"/>
        <end position="386"/>
    </location>
</feature>
<feature type="transmembrane region" description="Helical" evidence="6">
    <location>
        <begin position="145"/>
        <end position="167"/>
    </location>
</feature>
<evidence type="ECO:0000256" key="5">
    <source>
        <dbReference type="ARBA" id="ARBA00023136"/>
    </source>
</evidence>
<organism evidence="7 8">
    <name type="scientific">Streptomyces sp. 900116325</name>
    <dbReference type="NCBI Taxonomy" id="3154295"/>
    <lineage>
        <taxon>Bacteria</taxon>
        <taxon>Bacillati</taxon>
        <taxon>Actinomycetota</taxon>
        <taxon>Actinomycetes</taxon>
        <taxon>Kitasatosporales</taxon>
        <taxon>Streptomycetaceae</taxon>
        <taxon>Streptomyces</taxon>
    </lineage>
</organism>
<evidence type="ECO:0000256" key="3">
    <source>
        <dbReference type="ARBA" id="ARBA00022692"/>
    </source>
</evidence>
<keyword evidence="3 6" id="KW-0812">Transmembrane</keyword>
<keyword evidence="8" id="KW-1185">Reference proteome</keyword>
<feature type="transmembrane region" description="Helical" evidence="6">
    <location>
        <begin position="32"/>
        <end position="52"/>
    </location>
</feature>
<keyword evidence="2" id="KW-1003">Cell membrane</keyword>
<feature type="transmembrane region" description="Helical" evidence="6">
    <location>
        <begin position="337"/>
        <end position="357"/>
    </location>
</feature>
<dbReference type="Proteomes" id="UP001550044">
    <property type="component" value="Unassembled WGS sequence"/>
</dbReference>